<reference evidence="3" key="1">
    <citation type="journal article" date="2013" name="New Phytol.">
        <title>Comparative genomic and transcriptomic analyses reveal the hemibiotrophic stage shift of Colletotrichum fungi.</title>
        <authorList>
            <person name="Gan P."/>
            <person name="Ikeda K."/>
            <person name="Irieda H."/>
            <person name="Narusaka M."/>
            <person name="O'Connell R.J."/>
            <person name="Narusaka Y."/>
            <person name="Takano Y."/>
            <person name="Kubo Y."/>
            <person name="Shirasu K."/>
        </authorList>
    </citation>
    <scope>NUCLEOTIDE SEQUENCE [LARGE SCALE GENOMIC DNA]</scope>
    <source>
        <strain evidence="3">104-T / ATCC 96160 / CBS 514.97 / LARS 414 / MAFF 240422</strain>
    </source>
</reference>
<name>A0A484FYJ5_COLOR</name>
<dbReference type="AlphaFoldDB" id="A0A484FYJ5"/>
<evidence type="ECO:0000313" key="2">
    <source>
        <dbReference type="EMBL" id="TDZ22950.1"/>
    </source>
</evidence>
<protein>
    <submittedName>
        <fullName evidence="2">Uncharacterized protein</fullName>
    </submittedName>
</protein>
<proteinExistence type="predicted"/>
<sequence>MLPHDYIVCADLTVFLEDVSSTAICFRLLSCCTCTGRLWTTSATIHLPSDVSRPFHLLNCRRQRRPRLLPRSASFAHPEASRPSSAAAEDSV</sequence>
<feature type="compositionally biased region" description="Low complexity" evidence="1">
    <location>
        <begin position="81"/>
        <end position="92"/>
    </location>
</feature>
<keyword evidence="3" id="KW-1185">Reference proteome</keyword>
<evidence type="ECO:0000313" key="3">
    <source>
        <dbReference type="Proteomes" id="UP000014480"/>
    </source>
</evidence>
<organism evidence="2 3">
    <name type="scientific">Colletotrichum orbiculare (strain 104-T / ATCC 96160 / CBS 514.97 / LARS 414 / MAFF 240422)</name>
    <name type="common">Cucumber anthracnose fungus</name>
    <name type="synonym">Colletotrichum lagenarium</name>
    <dbReference type="NCBI Taxonomy" id="1213857"/>
    <lineage>
        <taxon>Eukaryota</taxon>
        <taxon>Fungi</taxon>
        <taxon>Dikarya</taxon>
        <taxon>Ascomycota</taxon>
        <taxon>Pezizomycotina</taxon>
        <taxon>Sordariomycetes</taxon>
        <taxon>Hypocreomycetidae</taxon>
        <taxon>Glomerellales</taxon>
        <taxon>Glomerellaceae</taxon>
        <taxon>Colletotrichum</taxon>
        <taxon>Colletotrichum orbiculare species complex</taxon>
    </lineage>
</organism>
<accession>A0A484FYJ5</accession>
<dbReference type="Proteomes" id="UP000014480">
    <property type="component" value="Unassembled WGS sequence"/>
</dbReference>
<feature type="region of interest" description="Disordered" evidence="1">
    <location>
        <begin position="71"/>
        <end position="92"/>
    </location>
</feature>
<reference evidence="3" key="2">
    <citation type="journal article" date="2019" name="Mol. Plant Microbe Interact.">
        <title>Genome sequence resources for four phytopathogenic fungi from the Colletotrichum orbiculare species complex.</title>
        <authorList>
            <person name="Gan P."/>
            <person name="Tsushima A."/>
            <person name="Narusaka M."/>
            <person name="Narusaka Y."/>
            <person name="Takano Y."/>
            <person name="Kubo Y."/>
            <person name="Shirasu K."/>
        </authorList>
    </citation>
    <scope>GENOME REANNOTATION</scope>
    <source>
        <strain evidence="3">104-T / ATCC 96160 / CBS 514.97 / LARS 414 / MAFF 240422</strain>
    </source>
</reference>
<evidence type="ECO:0000256" key="1">
    <source>
        <dbReference type="SAM" id="MobiDB-lite"/>
    </source>
</evidence>
<dbReference type="EMBL" id="AMCV02000009">
    <property type="protein sequence ID" value="TDZ22950.1"/>
    <property type="molecule type" value="Genomic_DNA"/>
</dbReference>
<comment type="caution">
    <text evidence="2">The sequence shown here is derived from an EMBL/GenBank/DDBJ whole genome shotgun (WGS) entry which is preliminary data.</text>
</comment>
<gene>
    <name evidence="2" type="ORF">Cob_v004454</name>
</gene>